<dbReference type="InterPro" id="IPR003593">
    <property type="entry name" value="AAA+_ATPase"/>
</dbReference>
<proteinExistence type="predicted"/>
<dbReference type="Pfam" id="PF00004">
    <property type="entry name" value="AAA"/>
    <property type="match status" value="1"/>
</dbReference>
<dbReference type="PANTHER" id="PTHR46411">
    <property type="entry name" value="FAMILY ATPASE, PUTATIVE-RELATED"/>
    <property type="match status" value="1"/>
</dbReference>
<feature type="compositionally biased region" description="Acidic residues" evidence="1">
    <location>
        <begin position="972"/>
        <end position="983"/>
    </location>
</feature>
<feature type="compositionally biased region" description="Basic and acidic residues" evidence="1">
    <location>
        <begin position="991"/>
        <end position="1001"/>
    </location>
</feature>
<evidence type="ECO:0000313" key="4">
    <source>
        <dbReference type="Proteomes" id="UP001287356"/>
    </source>
</evidence>
<comment type="caution">
    <text evidence="3">The sequence shown here is derived from an EMBL/GenBank/DDBJ whole genome shotgun (WGS) entry which is preliminary data.</text>
</comment>
<feature type="compositionally biased region" description="Low complexity" evidence="1">
    <location>
        <begin position="915"/>
        <end position="928"/>
    </location>
</feature>
<dbReference type="Gene3D" id="3.40.50.300">
    <property type="entry name" value="P-loop containing nucleotide triphosphate hydrolases"/>
    <property type="match status" value="1"/>
</dbReference>
<dbReference type="AlphaFoldDB" id="A0AAE0K4C1"/>
<feature type="compositionally biased region" description="Low complexity" evidence="1">
    <location>
        <begin position="948"/>
        <end position="963"/>
    </location>
</feature>
<dbReference type="Pfam" id="PF23232">
    <property type="entry name" value="AAA_lid_13"/>
    <property type="match status" value="1"/>
</dbReference>
<dbReference type="Proteomes" id="UP001287356">
    <property type="component" value="Unassembled WGS sequence"/>
</dbReference>
<evidence type="ECO:0000313" key="3">
    <source>
        <dbReference type="EMBL" id="KAK3369709.1"/>
    </source>
</evidence>
<dbReference type="InterPro" id="IPR054289">
    <property type="entry name" value="DUF7025"/>
</dbReference>
<dbReference type="InterPro" id="IPR027417">
    <property type="entry name" value="P-loop_NTPase"/>
</dbReference>
<gene>
    <name evidence="3" type="ORF">B0T24DRAFT_364307</name>
</gene>
<name>A0AAE0K4C1_9PEZI</name>
<feature type="region of interest" description="Disordered" evidence="1">
    <location>
        <begin position="881"/>
        <end position="1043"/>
    </location>
</feature>
<dbReference type="SUPFAM" id="SSF52540">
    <property type="entry name" value="P-loop containing nucleoside triphosphate hydrolases"/>
    <property type="match status" value="1"/>
</dbReference>
<dbReference type="InterPro" id="IPR003959">
    <property type="entry name" value="ATPase_AAA_core"/>
</dbReference>
<dbReference type="GO" id="GO:0005524">
    <property type="term" value="F:ATP binding"/>
    <property type="evidence" value="ECO:0007669"/>
    <property type="project" value="InterPro"/>
</dbReference>
<feature type="compositionally biased region" description="Polar residues" evidence="1">
    <location>
        <begin position="1"/>
        <end position="11"/>
    </location>
</feature>
<feature type="compositionally biased region" description="Polar residues" evidence="1">
    <location>
        <begin position="1010"/>
        <end position="1023"/>
    </location>
</feature>
<dbReference type="PANTHER" id="PTHR46411:SF3">
    <property type="entry name" value="AAA+ ATPASE DOMAIN-CONTAINING PROTEIN"/>
    <property type="match status" value="1"/>
</dbReference>
<dbReference type="SMART" id="SM00382">
    <property type="entry name" value="AAA"/>
    <property type="match status" value="1"/>
</dbReference>
<feature type="region of interest" description="Disordered" evidence="1">
    <location>
        <begin position="1"/>
        <end position="29"/>
    </location>
</feature>
<evidence type="ECO:0000259" key="2">
    <source>
        <dbReference type="SMART" id="SM00382"/>
    </source>
</evidence>
<accession>A0AAE0K4C1</accession>
<dbReference type="CDD" id="cd19481">
    <property type="entry name" value="RecA-like_protease"/>
    <property type="match status" value="1"/>
</dbReference>
<organism evidence="3 4">
    <name type="scientific">Lasiosphaeria ovina</name>
    <dbReference type="NCBI Taxonomy" id="92902"/>
    <lineage>
        <taxon>Eukaryota</taxon>
        <taxon>Fungi</taxon>
        <taxon>Dikarya</taxon>
        <taxon>Ascomycota</taxon>
        <taxon>Pezizomycotina</taxon>
        <taxon>Sordariomycetes</taxon>
        <taxon>Sordariomycetidae</taxon>
        <taxon>Sordariales</taxon>
        <taxon>Lasiosphaeriaceae</taxon>
        <taxon>Lasiosphaeria</taxon>
    </lineage>
</organism>
<sequence>MNRPTMSQPSPDENLLSHDQGPVKPSASDELSKLHLGDLISLLQKVEDDIQASQADANRSCHPNKKATYCNQLPAGSGLRPQVRKCDWKRFKNHVADQTPCVIDVLIAGSDLPLQVLDDREQQADGYEPTDLADGVDQRPSNAKMIHGEEPWIHRIRIRSSAVLQLLNAVGEETLDITKAHTFMRPFVYFIFYHERIAEHFRMLESEAATSAAEQSLAEKSGVCDHRVIPEAVLGEIRCYVAFVEQCLLPLYRQFEDVRDKTAMIQFDDLWYLFRPGELVYRNPRSDAYASRGKESLRAMAKHRVARVVASTPPRLHIEGQGFFRSEYRRDPPPTLTTDAVGDRGKEDGVFLVECYFLDFDGEHFVPWLFTLGIEPYSGSRRIQDLCLHPLRFAECPEEVLELHKAQGRKYLQCIELRHLSLEGCGLLYEPDGDRALTRKGEPWPVTVGYVGEVYVDVKEALRINPYWALWKHGCAPRQTSLEVVIDSYPIRQRTYDERRDTPALATAESREMIVLDDHWLGREFNHQIRTDQRLVQATGIPLDHFAIDEDDLALVPQRLYVFLLSSYRFFIPADINNLQPIPPEPHALDDICIDRGMKSTLCAVVQAHSEQSSMRRHQEVTCVSQHTARGNDHGLVVLLQGPPGTGKTATAEAIAQTYHKPLIVLCMQDMIDIADGETELLRLAEAWNAVLLIDEVDAFLSHRNKHDVHSNSDVSFLLRIIETFSGLLFLTTCRPAILDEGVKSRVHLNLCLKPLNLQQTIKIFETNLAHLKQTEQQLQASAPPGSYPLLRTFDKQILEFAEHHFNKTTQGTGRWNGRQIRNAFSIAAALARYDVLDTVEWDHPQLRAEHFKTVAALTEEYDQARIRVLRKSDSRMAWQNEERCDEEEPVEQAAPISPALRRRQQKHEQRQRQRQQQAQVVIQTQPRDGSGATVYEEEEELEEMNDRQQQLQQQQKPQQQQRQPKDRESWPDETEASDEDEASLMSPESRLIRRDSRAEDQWSLGGRQGDQSSINGSLTDNRGLQYGFKGGSNGPSLRRYFR</sequence>
<dbReference type="GO" id="GO:0016887">
    <property type="term" value="F:ATP hydrolysis activity"/>
    <property type="evidence" value="ECO:0007669"/>
    <property type="project" value="InterPro"/>
</dbReference>
<dbReference type="InterPro" id="IPR056599">
    <property type="entry name" value="AAA_lid_fung"/>
</dbReference>
<feature type="domain" description="AAA+ ATPase" evidence="2">
    <location>
        <begin position="634"/>
        <end position="753"/>
    </location>
</feature>
<evidence type="ECO:0000256" key="1">
    <source>
        <dbReference type="SAM" id="MobiDB-lite"/>
    </source>
</evidence>
<protein>
    <recommendedName>
        <fullName evidence="2">AAA+ ATPase domain-containing protein</fullName>
    </recommendedName>
</protein>
<dbReference type="Pfam" id="PF22942">
    <property type="entry name" value="DUF7025"/>
    <property type="match status" value="1"/>
</dbReference>
<reference evidence="3" key="2">
    <citation type="submission" date="2023-06" db="EMBL/GenBank/DDBJ databases">
        <authorList>
            <consortium name="Lawrence Berkeley National Laboratory"/>
            <person name="Haridas S."/>
            <person name="Hensen N."/>
            <person name="Bonometti L."/>
            <person name="Westerberg I."/>
            <person name="Brannstrom I.O."/>
            <person name="Guillou S."/>
            <person name="Cros-Aarteil S."/>
            <person name="Calhoun S."/>
            <person name="Kuo A."/>
            <person name="Mondo S."/>
            <person name="Pangilinan J."/>
            <person name="Riley R."/>
            <person name="Labutti K."/>
            <person name="Andreopoulos B."/>
            <person name="Lipzen A."/>
            <person name="Chen C."/>
            <person name="Yanf M."/>
            <person name="Daum C."/>
            <person name="Ng V."/>
            <person name="Clum A."/>
            <person name="Steindorff A."/>
            <person name="Ohm R."/>
            <person name="Martin F."/>
            <person name="Silar P."/>
            <person name="Natvig D."/>
            <person name="Lalanne C."/>
            <person name="Gautier V."/>
            <person name="Ament-Velasquez S.L."/>
            <person name="Kruys A."/>
            <person name="Hutchinson M.I."/>
            <person name="Powell A.J."/>
            <person name="Barry K."/>
            <person name="Miller A.N."/>
            <person name="Grigoriev I.V."/>
            <person name="Debuchy R."/>
            <person name="Gladieux P."/>
            <person name="Thoren M.H."/>
            <person name="Johannesson H."/>
        </authorList>
    </citation>
    <scope>NUCLEOTIDE SEQUENCE</scope>
    <source>
        <strain evidence="3">CBS 958.72</strain>
    </source>
</reference>
<reference evidence="3" key="1">
    <citation type="journal article" date="2023" name="Mol. Phylogenet. Evol.">
        <title>Genome-scale phylogeny and comparative genomics of the fungal order Sordariales.</title>
        <authorList>
            <person name="Hensen N."/>
            <person name="Bonometti L."/>
            <person name="Westerberg I."/>
            <person name="Brannstrom I.O."/>
            <person name="Guillou S."/>
            <person name="Cros-Aarteil S."/>
            <person name="Calhoun S."/>
            <person name="Haridas S."/>
            <person name="Kuo A."/>
            <person name="Mondo S."/>
            <person name="Pangilinan J."/>
            <person name="Riley R."/>
            <person name="LaButti K."/>
            <person name="Andreopoulos B."/>
            <person name="Lipzen A."/>
            <person name="Chen C."/>
            <person name="Yan M."/>
            <person name="Daum C."/>
            <person name="Ng V."/>
            <person name="Clum A."/>
            <person name="Steindorff A."/>
            <person name="Ohm R.A."/>
            <person name="Martin F."/>
            <person name="Silar P."/>
            <person name="Natvig D.O."/>
            <person name="Lalanne C."/>
            <person name="Gautier V."/>
            <person name="Ament-Velasquez S.L."/>
            <person name="Kruys A."/>
            <person name="Hutchinson M.I."/>
            <person name="Powell A.J."/>
            <person name="Barry K."/>
            <person name="Miller A.N."/>
            <person name="Grigoriev I.V."/>
            <person name="Debuchy R."/>
            <person name="Gladieux P."/>
            <person name="Hiltunen Thoren M."/>
            <person name="Johannesson H."/>
        </authorList>
    </citation>
    <scope>NUCLEOTIDE SEQUENCE</scope>
    <source>
        <strain evidence="3">CBS 958.72</strain>
    </source>
</reference>
<dbReference type="EMBL" id="JAULSN010000006">
    <property type="protein sequence ID" value="KAK3369709.1"/>
    <property type="molecule type" value="Genomic_DNA"/>
</dbReference>
<keyword evidence="4" id="KW-1185">Reference proteome</keyword>